<evidence type="ECO:0000256" key="1">
    <source>
        <dbReference type="ARBA" id="ARBA00009249"/>
    </source>
</evidence>
<comment type="caution">
    <text evidence="6">The sequence shown here is derived from an EMBL/GenBank/DDBJ whole genome shotgun (WGS) entry which is preliminary data.</text>
</comment>
<gene>
    <name evidence="3" type="primary">gcvH</name>
    <name evidence="6" type="ORF">LY60_01337</name>
</gene>
<feature type="domain" description="Lipoyl-binding" evidence="5">
    <location>
        <begin position="22"/>
        <end position="103"/>
    </location>
</feature>
<dbReference type="InterPro" id="IPR011053">
    <property type="entry name" value="Single_hybrid_motif"/>
</dbReference>
<comment type="subunit">
    <text evidence="3">The glycine cleavage system is composed of four proteins: P, T, L and H.</text>
</comment>
<dbReference type="PROSITE" id="PS50968">
    <property type="entry name" value="BIOTINYL_LIPOYL"/>
    <property type="match status" value="1"/>
</dbReference>
<protein>
    <recommendedName>
        <fullName evidence="3">Glycine cleavage system H protein</fullName>
    </recommendedName>
</protein>
<dbReference type="Pfam" id="PF01597">
    <property type="entry name" value="GCV_H"/>
    <property type="match status" value="1"/>
</dbReference>
<dbReference type="InterPro" id="IPR033753">
    <property type="entry name" value="GCV_H/Fam206"/>
</dbReference>
<reference evidence="6 7" key="1">
    <citation type="submission" date="2019-07" db="EMBL/GenBank/DDBJ databases">
        <title>Genomic Encyclopedia of Type Strains, Phase I: the one thousand microbial genomes (KMG-I) project.</title>
        <authorList>
            <person name="Kyrpides N."/>
        </authorList>
    </citation>
    <scope>NUCLEOTIDE SEQUENCE [LARGE SCALE GENOMIC DNA]</scope>
    <source>
        <strain evidence="6 7">DSM 13558</strain>
    </source>
</reference>
<evidence type="ECO:0000313" key="6">
    <source>
        <dbReference type="EMBL" id="TWH81584.1"/>
    </source>
</evidence>
<comment type="cofactor">
    <cofactor evidence="3">
        <name>(R)-lipoate</name>
        <dbReference type="ChEBI" id="CHEBI:83088"/>
    </cofactor>
    <text evidence="3">Binds 1 lipoyl cofactor covalently.</text>
</comment>
<keyword evidence="2 3" id="KW-0450">Lipoyl</keyword>
<dbReference type="OrthoDB" id="9796712at2"/>
<keyword evidence="7" id="KW-1185">Reference proteome</keyword>
<evidence type="ECO:0000256" key="4">
    <source>
        <dbReference type="PIRSR" id="PIRSR617453-50"/>
    </source>
</evidence>
<dbReference type="GO" id="GO:0005737">
    <property type="term" value="C:cytoplasm"/>
    <property type="evidence" value="ECO:0007669"/>
    <property type="project" value="TreeGrafter"/>
</dbReference>
<sequence length="124" mass="13669">MKVLSELKYSESHEWVKVEGNKAYIGITDYAQDHLGDVVYVDLPEVDTEIEAGGQCIVLESVKAASEVFSPLSGMVVEINESLSDNPSFINESPYEAWLIAVEMSDPSELSGLMSAEDYEKICD</sequence>
<dbReference type="Gene3D" id="2.40.50.100">
    <property type="match status" value="1"/>
</dbReference>
<evidence type="ECO:0000256" key="2">
    <source>
        <dbReference type="ARBA" id="ARBA00022823"/>
    </source>
</evidence>
<comment type="function">
    <text evidence="3">The glycine cleavage system catalyzes the degradation of glycine. The H protein shuttles the methylamine group of glycine from the P protein to the T protein.</text>
</comment>
<dbReference type="PROSITE" id="PS00189">
    <property type="entry name" value="LIPOYL"/>
    <property type="match status" value="1"/>
</dbReference>
<proteinExistence type="inferred from homology"/>
<dbReference type="GO" id="GO:0005960">
    <property type="term" value="C:glycine cleavage complex"/>
    <property type="evidence" value="ECO:0007669"/>
    <property type="project" value="InterPro"/>
</dbReference>
<evidence type="ECO:0000256" key="3">
    <source>
        <dbReference type="HAMAP-Rule" id="MF_00272"/>
    </source>
</evidence>
<dbReference type="HAMAP" id="MF_00272">
    <property type="entry name" value="GcvH"/>
    <property type="match status" value="1"/>
</dbReference>
<dbReference type="InterPro" id="IPR002930">
    <property type="entry name" value="GCV_H"/>
</dbReference>
<organism evidence="6 7">
    <name type="scientific">Sedimentibacter saalensis</name>
    <dbReference type="NCBI Taxonomy" id="130788"/>
    <lineage>
        <taxon>Bacteria</taxon>
        <taxon>Bacillati</taxon>
        <taxon>Bacillota</taxon>
        <taxon>Tissierellia</taxon>
        <taxon>Sedimentibacter</taxon>
    </lineage>
</organism>
<feature type="modified residue" description="N6-lipoyllysine" evidence="3 4">
    <location>
        <position position="63"/>
    </location>
</feature>
<dbReference type="InterPro" id="IPR017453">
    <property type="entry name" value="GCV_H_sub"/>
</dbReference>
<dbReference type="PANTHER" id="PTHR11715">
    <property type="entry name" value="GLYCINE CLEAVAGE SYSTEM H PROTEIN"/>
    <property type="match status" value="1"/>
</dbReference>
<dbReference type="SUPFAM" id="SSF51230">
    <property type="entry name" value="Single hybrid motif"/>
    <property type="match status" value="1"/>
</dbReference>
<dbReference type="PANTHER" id="PTHR11715:SF3">
    <property type="entry name" value="GLYCINE CLEAVAGE SYSTEM H PROTEIN-RELATED"/>
    <property type="match status" value="1"/>
</dbReference>
<dbReference type="EMBL" id="VLKH01000003">
    <property type="protein sequence ID" value="TWH81584.1"/>
    <property type="molecule type" value="Genomic_DNA"/>
</dbReference>
<dbReference type="GO" id="GO:0019464">
    <property type="term" value="P:glycine decarboxylation via glycine cleavage system"/>
    <property type="evidence" value="ECO:0007669"/>
    <property type="project" value="UniProtKB-UniRule"/>
</dbReference>
<dbReference type="AlphaFoldDB" id="A0A562JFF7"/>
<evidence type="ECO:0000259" key="5">
    <source>
        <dbReference type="PROSITE" id="PS50968"/>
    </source>
</evidence>
<name>A0A562JFF7_9FIRM</name>
<comment type="similarity">
    <text evidence="1 3">Belongs to the GcvH family.</text>
</comment>
<dbReference type="InterPro" id="IPR003016">
    <property type="entry name" value="2-oxoA_DH_lipoyl-BS"/>
</dbReference>
<dbReference type="NCBIfam" id="TIGR00527">
    <property type="entry name" value="gcvH"/>
    <property type="match status" value="1"/>
</dbReference>
<dbReference type="InterPro" id="IPR000089">
    <property type="entry name" value="Biotin_lipoyl"/>
</dbReference>
<accession>A0A562JFF7</accession>
<dbReference type="Proteomes" id="UP000315343">
    <property type="component" value="Unassembled WGS sequence"/>
</dbReference>
<dbReference type="GO" id="GO:0009249">
    <property type="term" value="P:protein lipoylation"/>
    <property type="evidence" value="ECO:0007669"/>
    <property type="project" value="TreeGrafter"/>
</dbReference>
<evidence type="ECO:0000313" key="7">
    <source>
        <dbReference type="Proteomes" id="UP000315343"/>
    </source>
</evidence>
<dbReference type="RefSeq" id="WP_145081592.1">
    <property type="nucleotide sequence ID" value="NZ_VLKH01000003.1"/>
</dbReference>
<dbReference type="CDD" id="cd06848">
    <property type="entry name" value="GCS_H"/>
    <property type="match status" value="1"/>
</dbReference>
<dbReference type="NCBIfam" id="NF002270">
    <property type="entry name" value="PRK01202.1"/>
    <property type="match status" value="1"/>
</dbReference>